<proteinExistence type="predicted"/>
<protein>
    <recommendedName>
        <fullName evidence="1">CorA-like transporter domain-containing protein</fullName>
    </recommendedName>
</protein>
<evidence type="ECO:0000259" key="1">
    <source>
        <dbReference type="Pfam" id="PF26616"/>
    </source>
</evidence>
<keyword evidence="3" id="KW-1185">Reference proteome</keyword>
<accession>A0A8H3FHE9</accession>
<organism evidence="2 3">
    <name type="scientific">Imshaugia aleurites</name>
    <dbReference type="NCBI Taxonomy" id="172621"/>
    <lineage>
        <taxon>Eukaryota</taxon>
        <taxon>Fungi</taxon>
        <taxon>Dikarya</taxon>
        <taxon>Ascomycota</taxon>
        <taxon>Pezizomycotina</taxon>
        <taxon>Lecanoromycetes</taxon>
        <taxon>OSLEUM clade</taxon>
        <taxon>Lecanoromycetidae</taxon>
        <taxon>Lecanorales</taxon>
        <taxon>Lecanorineae</taxon>
        <taxon>Parmeliaceae</taxon>
        <taxon>Imshaugia</taxon>
    </lineage>
</organism>
<gene>
    <name evidence="2" type="ORF">IMSHALPRED_006421</name>
</gene>
<evidence type="ECO:0000313" key="3">
    <source>
        <dbReference type="Proteomes" id="UP000664534"/>
    </source>
</evidence>
<reference evidence="2" key="1">
    <citation type="submission" date="2021-03" db="EMBL/GenBank/DDBJ databases">
        <authorList>
            <person name="Tagirdzhanova G."/>
        </authorList>
    </citation>
    <scope>NUCLEOTIDE SEQUENCE</scope>
</reference>
<dbReference type="AlphaFoldDB" id="A0A8H3FHE9"/>
<dbReference type="OrthoDB" id="5396681at2759"/>
<sequence length="434" mass="50069">MSHHGHSLIRKADIDTCRSKLDAKRLFTTDETRIEYLSIFTMPDGVGSASRLLTDKKALEACLHMQVKRQPLISFFVFHAFYDLVQGFGLKFEPKDENYTGLRSQLLREAQGSPFISELCYNVRYVAENNRGDPKAPWSERQLAVYHQYSFASNQSVWIIVQPSDTIKRRLTDFGAAASGTTLNFSEHWSLHVLLFTSLVHGWREYINFLESQQVEIDDKALYSKVGSPRKFDFIVTFQDVQDLEIVRRKFIKALLNLRSNAEVGRCWMDRSGNLNGYVDQSDLDENMEVMQEYVLDLERHARVIDSLLSRLDGTRKLLFQILEYRNDELQIQTNKAIQYNGDQLKALTQAASADNGFMTKLTYEIQNDSKFIKILTTIAMFYAPASLIAVGHSYLHDSYDTDSRYTRSGHLQLESGTDSRTSIYQWSHRLRID</sequence>
<comment type="caution">
    <text evidence="2">The sequence shown here is derived from an EMBL/GenBank/DDBJ whole genome shotgun (WGS) entry which is preliminary data.</text>
</comment>
<name>A0A8H3FHE9_9LECA</name>
<dbReference type="InterPro" id="IPR058257">
    <property type="entry name" value="CorA-like_dom"/>
</dbReference>
<dbReference type="EMBL" id="CAJPDT010000039">
    <property type="protein sequence ID" value="CAF9925242.1"/>
    <property type="molecule type" value="Genomic_DNA"/>
</dbReference>
<feature type="domain" description="CorA-like transporter" evidence="1">
    <location>
        <begin position="77"/>
        <end position="221"/>
    </location>
</feature>
<evidence type="ECO:0000313" key="2">
    <source>
        <dbReference type="EMBL" id="CAF9925242.1"/>
    </source>
</evidence>
<dbReference type="Proteomes" id="UP000664534">
    <property type="component" value="Unassembled WGS sequence"/>
</dbReference>
<dbReference type="Pfam" id="PF26616">
    <property type="entry name" value="CorA-like"/>
    <property type="match status" value="1"/>
</dbReference>